<keyword evidence="2 7" id="KW-0963">Cytoplasm</keyword>
<comment type="similarity">
    <text evidence="1 7">Belongs to the DeoC/FbaB aldolase family. DeoC type 1 subfamily.</text>
</comment>
<feature type="active site" description="Proton donor/acceptor" evidence="7">
    <location>
        <position position="180"/>
    </location>
</feature>
<dbReference type="PANTHER" id="PTHR10889:SF1">
    <property type="entry name" value="DEOXYRIBOSE-PHOSPHATE ALDOLASE"/>
    <property type="match status" value="1"/>
</dbReference>
<dbReference type="PANTHER" id="PTHR10889">
    <property type="entry name" value="DEOXYRIBOSE-PHOSPHATE ALDOLASE"/>
    <property type="match status" value="1"/>
</dbReference>
<protein>
    <recommendedName>
        <fullName evidence="7">Deoxyribose-phosphate aldolase</fullName>
        <shortName evidence="7">DERA</shortName>
        <ecNumber evidence="7">4.1.2.4</ecNumber>
    </recommendedName>
    <alternativeName>
        <fullName evidence="7">2-deoxy-D-ribose 5-phosphate aldolase</fullName>
    </alternativeName>
    <alternativeName>
        <fullName evidence="7">Phosphodeoxyriboaldolase</fullName>
        <shortName evidence="7">Deoxyriboaldolase</shortName>
    </alternativeName>
</protein>
<dbReference type="STRING" id="946077.W5A_06780"/>
<dbReference type="InterPro" id="IPR011343">
    <property type="entry name" value="DeoC"/>
</dbReference>
<dbReference type="GO" id="GO:0004139">
    <property type="term" value="F:deoxyribose-phosphate aldolase activity"/>
    <property type="evidence" value="ECO:0007669"/>
    <property type="project" value="UniProtKB-UniRule"/>
</dbReference>
<reference evidence="8 9" key="1">
    <citation type="journal article" date="2012" name="J. Bacteriol.">
        <title>Genome Sequence of the Halotolerant Bacterium Imtechella halotolerans K1T.</title>
        <authorList>
            <person name="Kumar S."/>
            <person name="Vikram S."/>
            <person name="Subramanian S."/>
            <person name="Raghava G.P."/>
            <person name="Pinnaka A.K."/>
        </authorList>
    </citation>
    <scope>NUCLEOTIDE SEQUENCE [LARGE SCALE GENOMIC DNA]</scope>
    <source>
        <strain evidence="8 9">K1</strain>
    </source>
</reference>
<evidence type="ECO:0000256" key="1">
    <source>
        <dbReference type="ARBA" id="ARBA00010936"/>
    </source>
</evidence>
<keyword evidence="9" id="KW-1185">Reference proteome</keyword>
<dbReference type="AlphaFoldDB" id="I0WFT8"/>
<dbReference type="GO" id="GO:0016052">
    <property type="term" value="P:carbohydrate catabolic process"/>
    <property type="evidence" value="ECO:0007669"/>
    <property type="project" value="TreeGrafter"/>
</dbReference>
<accession>I0WFT8</accession>
<evidence type="ECO:0000256" key="7">
    <source>
        <dbReference type="HAMAP-Rule" id="MF_00114"/>
    </source>
</evidence>
<dbReference type="eggNOG" id="COG0274">
    <property type="taxonomic scope" value="Bacteria"/>
</dbReference>
<evidence type="ECO:0000256" key="3">
    <source>
        <dbReference type="ARBA" id="ARBA00023239"/>
    </source>
</evidence>
<dbReference type="Proteomes" id="UP000005938">
    <property type="component" value="Unassembled WGS sequence"/>
</dbReference>
<evidence type="ECO:0000313" key="8">
    <source>
        <dbReference type="EMBL" id="EID75254.1"/>
    </source>
</evidence>
<dbReference type="EC" id="4.1.2.4" evidence="7"/>
<evidence type="ECO:0000256" key="6">
    <source>
        <dbReference type="ARBA" id="ARBA00056337"/>
    </source>
</evidence>
<comment type="function">
    <text evidence="6 7">Catalyzes a reversible aldol reaction between acetaldehyde and D-glyceraldehyde 3-phosphate to generate 2-deoxy-D-ribose 5-phosphate.</text>
</comment>
<feature type="active site" description="Proton donor/acceptor" evidence="7">
    <location>
        <position position="89"/>
    </location>
</feature>
<comment type="pathway">
    <text evidence="7">Carbohydrate degradation; 2-deoxy-D-ribose 1-phosphate degradation; D-glyceraldehyde 3-phosphate and acetaldehyde from 2-deoxy-alpha-D-ribose 1-phosphate: step 2/2.</text>
</comment>
<dbReference type="PATRIC" id="fig|946077.3.peg.1373"/>
<dbReference type="FunFam" id="3.20.20.70:FF:000044">
    <property type="entry name" value="Deoxyribose-phosphate aldolase"/>
    <property type="match status" value="1"/>
</dbReference>
<proteinExistence type="inferred from homology"/>
<comment type="subcellular location">
    <subcellularLocation>
        <location evidence="7">Cytoplasm</location>
    </subcellularLocation>
</comment>
<dbReference type="RefSeq" id="WP_008238740.1">
    <property type="nucleotide sequence ID" value="NZ_AJJU01000006.1"/>
</dbReference>
<comment type="catalytic activity">
    <reaction evidence="5 7">
        <text>2-deoxy-D-ribose 5-phosphate = D-glyceraldehyde 3-phosphate + acetaldehyde</text>
        <dbReference type="Rhea" id="RHEA:12821"/>
        <dbReference type="ChEBI" id="CHEBI:15343"/>
        <dbReference type="ChEBI" id="CHEBI:59776"/>
        <dbReference type="ChEBI" id="CHEBI:62877"/>
        <dbReference type="EC" id="4.1.2.4"/>
    </reaction>
</comment>
<dbReference type="Pfam" id="PF01791">
    <property type="entry name" value="DeoC"/>
    <property type="match status" value="1"/>
</dbReference>
<dbReference type="HAMAP" id="MF_00114">
    <property type="entry name" value="DeoC_type1"/>
    <property type="match status" value="1"/>
</dbReference>
<dbReference type="InterPro" id="IPR002915">
    <property type="entry name" value="DeoC/FbaB/LacD_aldolase"/>
</dbReference>
<keyword evidence="4 7" id="KW-0704">Schiff base</keyword>
<evidence type="ECO:0000313" key="9">
    <source>
        <dbReference type="Proteomes" id="UP000005938"/>
    </source>
</evidence>
<sequence>MQLNSFIDHTLLKPTATEADIEQLCREAIDYNFFSVCVNSSYICLANRFLKESDVQICSVVGFPLGAMSSRAKIYETERAMTDGANEIDMVLNLGFLKSGRHNDVLQEIAFIKNTIGNNVLKVILETCYLTDSEKELACKLAVEAGADFVKTSTGFGTGGATEADILLMQHAVKGEAKLKASGGIRDAETAMKFIDLGVHRLGTSSGIAIVNGMQSNAEY</sequence>
<dbReference type="SMART" id="SM01133">
    <property type="entry name" value="DeoC"/>
    <property type="match status" value="1"/>
</dbReference>
<keyword evidence="3 7" id="KW-0456">Lyase</keyword>
<dbReference type="GO" id="GO:0005737">
    <property type="term" value="C:cytoplasm"/>
    <property type="evidence" value="ECO:0007669"/>
    <property type="project" value="UniProtKB-SubCell"/>
</dbReference>
<dbReference type="InterPro" id="IPR013785">
    <property type="entry name" value="Aldolase_TIM"/>
</dbReference>
<dbReference type="EMBL" id="AJJU01000006">
    <property type="protein sequence ID" value="EID75254.1"/>
    <property type="molecule type" value="Genomic_DNA"/>
</dbReference>
<dbReference type="PIRSF" id="PIRSF001357">
    <property type="entry name" value="DeoC"/>
    <property type="match status" value="1"/>
</dbReference>
<dbReference type="UniPathway" id="UPA00002">
    <property type="reaction ID" value="UER00468"/>
</dbReference>
<evidence type="ECO:0000256" key="5">
    <source>
        <dbReference type="ARBA" id="ARBA00048791"/>
    </source>
</evidence>
<dbReference type="CDD" id="cd00959">
    <property type="entry name" value="DeoC"/>
    <property type="match status" value="1"/>
</dbReference>
<dbReference type="GO" id="GO:0006018">
    <property type="term" value="P:2-deoxyribose 1-phosphate catabolic process"/>
    <property type="evidence" value="ECO:0007669"/>
    <property type="project" value="UniProtKB-UniRule"/>
</dbReference>
<dbReference type="OrthoDB" id="9778711at2"/>
<dbReference type="GO" id="GO:0009264">
    <property type="term" value="P:deoxyribonucleotide catabolic process"/>
    <property type="evidence" value="ECO:0007669"/>
    <property type="project" value="UniProtKB-UniRule"/>
</dbReference>
<dbReference type="InterPro" id="IPR028581">
    <property type="entry name" value="DeoC_typeI"/>
</dbReference>
<dbReference type="SUPFAM" id="SSF51569">
    <property type="entry name" value="Aldolase"/>
    <property type="match status" value="1"/>
</dbReference>
<organism evidence="8 9">
    <name type="scientific">Imtechella halotolerans K1</name>
    <dbReference type="NCBI Taxonomy" id="946077"/>
    <lineage>
        <taxon>Bacteria</taxon>
        <taxon>Pseudomonadati</taxon>
        <taxon>Bacteroidota</taxon>
        <taxon>Flavobacteriia</taxon>
        <taxon>Flavobacteriales</taxon>
        <taxon>Flavobacteriaceae</taxon>
        <taxon>Imtechella</taxon>
    </lineage>
</organism>
<evidence type="ECO:0000256" key="4">
    <source>
        <dbReference type="ARBA" id="ARBA00023270"/>
    </source>
</evidence>
<comment type="caution">
    <text evidence="8">The sequence shown here is derived from an EMBL/GenBank/DDBJ whole genome shotgun (WGS) entry which is preliminary data.</text>
</comment>
<evidence type="ECO:0000256" key="2">
    <source>
        <dbReference type="ARBA" id="ARBA00022490"/>
    </source>
</evidence>
<feature type="active site" description="Schiff-base intermediate with acetaldehyde" evidence="7">
    <location>
        <position position="151"/>
    </location>
</feature>
<dbReference type="NCBIfam" id="TIGR00126">
    <property type="entry name" value="deoC"/>
    <property type="match status" value="1"/>
</dbReference>
<dbReference type="Gene3D" id="3.20.20.70">
    <property type="entry name" value="Aldolase class I"/>
    <property type="match status" value="1"/>
</dbReference>
<name>I0WFT8_9FLAO</name>
<gene>
    <name evidence="7" type="primary">deoC</name>
    <name evidence="8" type="ORF">W5A_06780</name>
</gene>